<feature type="compositionally biased region" description="Basic residues" evidence="1">
    <location>
        <begin position="113"/>
        <end position="123"/>
    </location>
</feature>
<dbReference type="GO" id="GO:0005739">
    <property type="term" value="C:mitochondrion"/>
    <property type="evidence" value="ECO:0007669"/>
    <property type="project" value="TreeGrafter"/>
</dbReference>
<dbReference type="GO" id="GO:0005525">
    <property type="term" value="F:GTP binding"/>
    <property type="evidence" value="ECO:0007669"/>
    <property type="project" value="InterPro"/>
</dbReference>
<dbReference type="InterPro" id="IPR048422">
    <property type="entry name" value="NOA1/YqeH-like_C"/>
</dbReference>
<dbReference type="PANTHER" id="PTHR46434">
    <property type="entry name" value="GENETIC INTERACTOR OF PROHIBITINS 3, MITOCHONDRIAL"/>
    <property type="match status" value="1"/>
</dbReference>
<protein>
    <recommendedName>
        <fullName evidence="2">CP-type G domain-containing protein</fullName>
    </recommendedName>
</protein>
<dbReference type="InterPro" id="IPR006073">
    <property type="entry name" value="GTP-bd"/>
</dbReference>
<gene>
    <name evidence="3" type="ORF">CDEB00056_LOCUS13819</name>
</gene>
<feature type="region of interest" description="Disordered" evidence="1">
    <location>
        <begin position="755"/>
        <end position="777"/>
    </location>
</feature>
<dbReference type="InterPro" id="IPR050896">
    <property type="entry name" value="Mito_lipid_metab_GTPase"/>
</dbReference>
<feature type="compositionally biased region" description="Basic residues" evidence="1">
    <location>
        <begin position="758"/>
        <end position="777"/>
    </location>
</feature>
<evidence type="ECO:0000256" key="1">
    <source>
        <dbReference type="SAM" id="MobiDB-lite"/>
    </source>
</evidence>
<accession>A0A7S3VBI4</accession>
<organism evidence="3">
    <name type="scientific">Chaetoceros debilis</name>
    <dbReference type="NCBI Taxonomy" id="122233"/>
    <lineage>
        <taxon>Eukaryota</taxon>
        <taxon>Sar</taxon>
        <taxon>Stramenopiles</taxon>
        <taxon>Ochrophyta</taxon>
        <taxon>Bacillariophyta</taxon>
        <taxon>Coscinodiscophyceae</taxon>
        <taxon>Chaetocerotophycidae</taxon>
        <taxon>Chaetocerotales</taxon>
        <taxon>Chaetocerotaceae</taxon>
        <taxon>Chaetoceros</taxon>
    </lineage>
</organism>
<dbReference type="InterPro" id="IPR027417">
    <property type="entry name" value="P-loop_NTPase"/>
</dbReference>
<proteinExistence type="predicted"/>
<feature type="domain" description="CP-type G" evidence="2">
    <location>
        <begin position="396"/>
        <end position="587"/>
    </location>
</feature>
<dbReference type="SUPFAM" id="SSF52540">
    <property type="entry name" value="P-loop containing nucleoside triphosphate hydrolases"/>
    <property type="match status" value="1"/>
</dbReference>
<name>A0A7S3VBI4_9STRA</name>
<dbReference type="PROSITE" id="PS51721">
    <property type="entry name" value="G_CP"/>
    <property type="match status" value="1"/>
</dbReference>
<dbReference type="CDD" id="cd01855">
    <property type="entry name" value="YqeH"/>
    <property type="match status" value="1"/>
</dbReference>
<evidence type="ECO:0000313" key="3">
    <source>
        <dbReference type="EMBL" id="CAE0468966.1"/>
    </source>
</evidence>
<feature type="compositionally biased region" description="Basic and acidic residues" evidence="1">
    <location>
        <begin position="81"/>
        <end position="99"/>
    </location>
</feature>
<dbReference type="Pfam" id="PF21516">
    <property type="entry name" value="YqeH-like_C"/>
    <property type="match status" value="1"/>
</dbReference>
<reference evidence="3" key="1">
    <citation type="submission" date="2021-01" db="EMBL/GenBank/DDBJ databases">
        <authorList>
            <person name="Corre E."/>
            <person name="Pelletier E."/>
            <person name="Niang G."/>
            <person name="Scheremetjew M."/>
            <person name="Finn R."/>
            <person name="Kale V."/>
            <person name="Holt S."/>
            <person name="Cochrane G."/>
            <person name="Meng A."/>
            <person name="Brown T."/>
            <person name="Cohen L."/>
        </authorList>
    </citation>
    <scope>NUCLEOTIDE SEQUENCE</scope>
    <source>
        <strain evidence="3">MM31A-1</strain>
    </source>
</reference>
<dbReference type="AlphaFoldDB" id="A0A7S3VBI4"/>
<dbReference type="EMBL" id="HBIO01018000">
    <property type="protein sequence ID" value="CAE0468966.1"/>
    <property type="molecule type" value="Transcribed_RNA"/>
</dbReference>
<feature type="compositionally biased region" description="Low complexity" evidence="1">
    <location>
        <begin position="102"/>
        <end position="112"/>
    </location>
</feature>
<feature type="region of interest" description="Disordered" evidence="1">
    <location>
        <begin position="70"/>
        <end position="127"/>
    </location>
</feature>
<sequence length="777" mass="85234">MYLKRSAQEKSGGAGAGKVSSLNFKFKFKFILALIVVITSSTRIDMQARAFQIVRSSSLSRQRHVAATALFSTKGSNDNNRNGDDKDNEKDKDKDKMEVVMKQPKGQGQGQFKRPKPNSKKIKLRDPSDFNLDALTAEFDKMAKKEGFDDSSSTVSVFRADDATFEADFNYDDEDGDMEFGDDGDNFLDLGGGAGAGMSMEERINAAKRDSIAGTISVPNANEMEAFGKEVTAEDLQKLGFQKETNPFGNDESRYNNKKEKREVFTLIEDAMTCPACGSKLQTNDELKPGFLPQQKYEIQTKLAQIEKVQSLQEKADSEDWSSEDEVEWLLQSGSAFTSTDDDKIDINAMAHDLGLDLEKLAEKKVICKRCHGLQNFGEAPEMLRPGWTDEPSLSQEKFRDVLLPLREKPAVIVALVDLFDFSGSILPDLDAIAGDNPVIIAANKVDLMPSQMGQNRIESWVRRELEYMGIQSIANIGGAVRLISCQTGFGVSQMLAKARQLADEMESDIYVVGAANAGKSTLINHILEKNDDKPKKALVGKKRAGNANKRKGAVTASPLPGTTLEFIKIDIGDGVKLYDTPGLLVPGTLTQRLTPAELKMVVPKRQVEPVTFRVSSGKCVLIGGLARIEVIGDDTKPFLFTFYVSNDIKLHPTSSDKADEFIQKHAGEMLTPPLDPGPERMEQIGEFEYHDVEIEGAGWKEAGADISLRGIGWVAVTGAGNAQVRIGVPKGIGFSVRPPLMPFDVWEATAKYTGGKATRKSTKTKTGKRNKGVGRR</sequence>
<dbReference type="PANTHER" id="PTHR46434:SF1">
    <property type="entry name" value="GENETIC INTERACTOR OF PROHIBITINS 3, MITOCHONDRIAL"/>
    <property type="match status" value="1"/>
</dbReference>
<dbReference type="InterPro" id="IPR030378">
    <property type="entry name" value="G_CP_dom"/>
</dbReference>
<dbReference type="Gene3D" id="3.40.50.300">
    <property type="entry name" value="P-loop containing nucleotide triphosphate hydrolases"/>
    <property type="match status" value="1"/>
</dbReference>
<dbReference type="Pfam" id="PF01926">
    <property type="entry name" value="MMR_HSR1"/>
    <property type="match status" value="1"/>
</dbReference>
<evidence type="ECO:0000259" key="2">
    <source>
        <dbReference type="PROSITE" id="PS51721"/>
    </source>
</evidence>